<organism evidence="3 4">
    <name type="scientific">Jiella avicenniae</name>
    <dbReference type="NCBI Taxonomy" id="2907202"/>
    <lineage>
        <taxon>Bacteria</taxon>
        <taxon>Pseudomonadati</taxon>
        <taxon>Pseudomonadota</taxon>
        <taxon>Alphaproteobacteria</taxon>
        <taxon>Hyphomicrobiales</taxon>
        <taxon>Aurantimonadaceae</taxon>
        <taxon>Jiella</taxon>
    </lineage>
</organism>
<evidence type="ECO:0000256" key="2">
    <source>
        <dbReference type="SAM" id="Phobius"/>
    </source>
</evidence>
<keyword evidence="2" id="KW-0812">Transmembrane</keyword>
<dbReference type="RefSeq" id="WP_233717135.1">
    <property type="nucleotide sequence ID" value="NZ_JAJUWU010000001.1"/>
</dbReference>
<keyword evidence="4" id="KW-1185">Reference proteome</keyword>
<accession>A0A9X1NXY8</accession>
<comment type="caution">
    <text evidence="3">The sequence shown here is derived from an EMBL/GenBank/DDBJ whole genome shotgun (WGS) entry which is preliminary data.</text>
</comment>
<gene>
    <name evidence="3" type="ORF">LZD57_00375</name>
</gene>
<feature type="region of interest" description="Disordered" evidence="1">
    <location>
        <begin position="1"/>
        <end position="23"/>
    </location>
</feature>
<dbReference type="Proteomes" id="UP001139035">
    <property type="component" value="Unassembled WGS sequence"/>
</dbReference>
<proteinExistence type="predicted"/>
<evidence type="ECO:0000313" key="3">
    <source>
        <dbReference type="EMBL" id="MCE7026431.1"/>
    </source>
</evidence>
<name>A0A9X1NXY8_9HYPH</name>
<keyword evidence="2" id="KW-0472">Membrane</keyword>
<protein>
    <submittedName>
        <fullName evidence="3">Uncharacterized protein</fullName>
    </submittedName>
</protein>
<keyword evidence="2" id="KW-1133">Transmembrane helix</keyword>
<dbReference type="EMBL" id="JAJUWU010000001">
    <property type="protein sequence ID" value="MCE7026431.1"/>
    <property type="molecule type" value="Genomic_DNA"/>
</dbReference>
<feature type="transmembrane region" description="Helical" evidence="2">
    <location>
        <begin position="85"/>
        <end position="104"/>
    </location>
</feature>
<evidence type="ECO:0000256" key="1">
    <source>
        <dbReference type="SAM" id="MobiDB-lite"/>
    </source>
</evidence>
<dbReference type="AlphaFoldDB" id="A0A9X1NXY8"/>
<evidence type="ECO:0000313" key="4">
    <source>
        <dbReference type="Proteomes" id="UP001139035"/>
    </source>
</evidence>
<reference evidence="3" key="1">
    <citation type="submission" date="2022-01" db="EMBL/GenBank/DDBJ databases">
        <title>Jiella avicenniae sp. nov., a novel endophytic bacterium isolated from bark of Avicennia marina.</title>
        <authorList>
            <person name="Tuo L."/>
        </authorList>
    </citation>
    <scope>NUCLEOTIDE SEQUENCE</scope>
    <source>
        <strain evidence="3">CBK1P-4</strain>
    </source>
</reference>
<sequence>MDEQELIEFLNQPSETPPSASEQVFDWPQKGHDAKYGGGFYFEKPRLPANITYAGGTEPSFWGDLRSEIVFEGTKVSRALHLDQMPWPALIETITIAAAFYLLFARLKSGPRRG</sequence>
<feature type="compositionally biased region" description="Polar residues" evidence="1">
    <location>
        <begin position="11"/>
        <end position="22"/>
    </location>
</feature>